<dbReference type="SMART" id="SM00385">
    <property type="entry name" value="CYCLIN"/>
    <property type="match status" value="1"/>
</dbReference>
<dbReference type="InterPro" id="IPR006671">
    <property type="entry name" value="Cyclin_N"/>
</dbReference>
<dbReference type="InterPro" id="IPR013763">
    <property type="entry name" value="Cyclin-like_dom"/>
</dbReference>
<organism evidence="4">
    <name type="scientific">Absidia glauca</name>
    <name type="common">Pin mould</name>
    <dbReference type="NCBI Taxonomy" id="4829"/>
    <lineage>
        <taxon>Eukaryota</taxon>
        <taxon>Fungi</taxon>
        <taxon>Fungi incertae sedis</taxon>
        <taxon>Mucoromycota</taxon>
        <taxon>Mucoromycotina</taxon>
        <taxon>Mucoromycetes</taxon>
        <taxon>Mucorales</taxon>
        <taxon>Cunninghamellaceae</taxon>
        <taxon>Absidia</taxon>
    </lineage>
</organism>
<dbReference type="EMBL" id="LT554895">
    <property type="protein sequence ID" value="SAM08417.1"/>
    <property type="molecule type" value="Genomic_DNA"/>
</dbReference>
<comment type="similarity">
    <text evidence="1">Belongs to the cyclin family.</text>
</comment>
<evidence type="ECO:0000256" key="1">
    <source>
        <dbReference type="RuleBase" id="RU000383"/>
    </source>
</evidence>
<feature type="region of interest" description="Disordered" evidence="2">
    <location>
        <begin position="249"/>
        <end position="289"/>
    </location>
</feature>
<dbReference type="PIRSF" id="PIRSF028758">
    <property type="entry name" value="Cyclin, C/H/G types"/>
    <property type="match status" value="1"/>
</dbReference>
<dbReference type="InterPro" id="IPR036915">
    <property type="entry name" value="Cyclin-like_sf"/>
</dbReference>
<evidence type="ECO:0000256" key="2">
    <source>
        <dbReference type="SAM" id="MobiDB-lite"/>
    </source>
</evidence>
<dbReference type="GO" id="GO:0006357">
    <property type="term" value="P:regulation of transcription by RNA polymerase II"/>
    <property type="evidence" value="ECO:0007669"/>
    <property type="project" value="InterPro"/>
</dbReference>
<proteinExistence type="inferred from homology"/>
<dbReference type="GO" id="GO:0016538">
    <property type="term" value="F:cyclin-dependent protein serine/threonine kinase regulator activity"/>
    <property type="evidence" value="ECO:0007669"/>
    <property type="project" value="InterPro"/>
</dbReference>
<evidence type="ECO:0000259" key="3">
    <source>
        <dbReference type="SMART" id="SM00385"/>
    </source>
</evidence>
<name>A0A168SGZ4_ABSGL</name>
<keyword evidence="1" id="KW-0195">Cyclin</keyword>
<accession>A0A168SGZ4</accession>
<dbReference type="InterPro" id="IPR043198">
    <property type="entry name" value="Cyclin/Ssn8"/>
</dbReference>
<dbReference type="OMA" id="MYDMMKY"/>
<dbReference type="OrthoDB" id="25002at2759"/>
<dbReference type="PANTHER" id="PTHR10026">
    <property type="entry name" value="CYCLIN"/>
    <property type="match status" value="1"/>
</dbReference>
<reference evidence="4" key="1">
    <citation type="submission" date="2016-04" db="EMBL/GenBank/DDBJ databases">
        <authorList>
            <person name="Evans L.H."/>
            <person name="Alamgir A."/>
            <person name="Owens N."/>
            <person name="Weber N.D."/>
            <person name="Virtaneva K."/>
            <person name="Barbian K."/>
            <person name="Babar A."/>
            <person name="Rosenke K."/>
        </authorList>
    </citation>
    <scope>NUCLEOTIDE SEQUENCE [LARGE SCALE GENOMIC DNA]</scope>
    <source>
        <strain evidence="4">CBS 101.48</strain>
    </source>
</reference>
<dbReference type="InParanoid" id="A0A168SGZ4"/>
<dbReference type="AlphaFoldDB" id="A0A168SGZ4"/>
<evidence type="ECO:0000313" key="4">
    <source>
        <dbReference type="EMBL" id="SAM08417.1"/>
    </source>
</evidence>
<dbReference type="SUPFAM" id="SSF47954">
    <property type="entry name" value="Cyclin-like"/>
    <property type="match status" value="2"/>
</dbReference>
<feature type="domain" description="Cyclin-like" evidence="3">
    <location>
        <begin position="37"/>
        <end position="137"/>
    </location>
</feature>
<dbReference type="FunCoup" id="A0A168SGZ4">
    <property type="interactions" value="647"/>
</dbReference>
<protein>
    <recommendedName>
        <fullName evidence="3">Cyclin-like domain-containing protein</fullName>
    </recommendedName>
</protein>
<dbReference type="STRING" id="4829.A0A168SGZ4"/>
<dbReference type="Proteomes" id="UP000078561">
    <property type="component" value="Unassembled WGS sequence"/>
</dbReference>
<dbReference type="Pfam" id="PF00134">
    <property type="entry name" value="Cyclin_N"/>
    <property type="match status" value="1"/>
</dbReference>
<dbReference type="Gene3D" id="1.10.472.10">
    <property type="entry name" value="Cyclin-like"/>
    <property type="match status" value="2"/>
</dbReference>
<gene>
    <name evidence="4" type="primary">ABSGL_14080.1 scaffold 14385</name>
</gene>
<keyword evidence="5" id="KW-1185">Reference proteome</keyword>
<sequence length="289" mass="32540">MIIDQWLYSKEELLDTPSISDGITFEQEQLDRTKGCHYLLAVAARLNLPQLVVATATTFFHRFFMRHSMKRFHIYDMAATSLLVAAKVEESTRRIKDFVNACAQKAAKNDKLVLDENSKDFVRWKETMLFNEVILLETLCFDLTVEHPHSYLQHMETKLDVSGSMLRKAWMLLYQCSGAPLCLLYEPNLIAGAALLLASYMSSESLEEEWWEAVHLDGPAIHEVASDMLGYYTDHYIKKSATTAAVVPSTSAASSPFPHSPHPQSPQAQSPLQATHLPQHSSLTNNPPS</sequence>
<feature type="compositionally biased region" description="Low complexity" evidence="2">
    <location>
        <begin position="265"/>
        <end position="275"/>
    </location>
</feature>
<evidence type="ECO:0000313" key="5">
    <source>
        <dbReference type="Proteomes" id="UP000078561"/>
    </source>
</evidence>
<feature type="compositionally biased region" description="Polar residues" evidence="2">
    <location>
        <begin position="276"/>
        <end position="289"/>
    </location>
</feature>